<proteinExistence type="inferred from homology"/>
<evidence type="ECO:0000313" key="10">
    <source>
        <dbReference type="EMBL" id="KAF5561439.1"/>
    </source>
</evidence>
<dbReference type="Pfam" id="PF00394">
    <property type="entry name" value="Cu-oxidase"/>
    <property type="match status" value="1"/>
</dbReference>
<dbReference type="PROSITE" id="PS00079">
    <property type="entry name" value="MULTICOPPER_OXIDASE1"/>
    <property type="match status" value="1"/>
</dbReference>
<dbReference type="InterPro" id="IPR045087">
    <property type="entry name" value="Cu-oxidase_fam"/>
</dbReference>
<feature type="domain" description="Plastocyanin-like" evidence="9">
    <location>
        <begin position="130"/>
        <end position="230"/>
    </location>
</feature>
<evidence type="ECO:0000313" key="11">
    <source>
        <dbReference type="Proteomes" id="UP000582016"/>
    </source>
</evidence>
<evidence type="ECO:0000256" key="5">
    <source>
        <dbReference type="ARBA" id="ARBA00023008"/>
    </source>
</evidence>
<dbReference type="InterPro" id="IPR002355">
    <property type="entry name" value="Cu_oxidase_Cu_BS"/>
</dbReference>
<dbReference type="EMBL" id="JAAOAQ010000212">
    <property type="protein sequence ID" value="KAF5561439.1"/>
    <property type="molecule type" value="Genomic_DNA"/>
</dbReference>
<dbReference type="FunFam" id="2.60.40.420:FF:000045">
    <property type="entry name" value="Laccase 2"/>
    <property type="match status" value="1"/>
</dbReference>
<dbReference type="GO" id="GO:0016491">
    <property type="term" value="F:oxidoreductase activity"/>
    <property type="evidence" value="ECO:0007669"/>
    <property type="project" value="UniProtKB-KW"/>
</dbReference>
<evidence type="ECO:0000256" key="1">
    <source>
        <dbReference type="ARBA" id="ARBA00010609"/>
    </source>
</evidence>
<keyword evidence="6" id="KW-0325">Glycoprotein</keyword>
<evidence type="ECO:0000256" key="6">
    <source>
        <dbReference type="ARBA" id="ARBA00023180"/>
    </source>
</evidence>
<dbReference type="CDD" id="cd13901">
    <property type="entry name" value="CuRO_3_MaLCC_like"/>
    <property type="match status" value="1"/>
</dbReference>
<dbReference type="GO" id="GO:0005507">
    <property type="term" value="F:copper ion binding"/>
    <property type="evidence" value="ECO:0007669"/>
    <property type="project" value="InterPro"/>
</dbReference>
<comment type="caution">
    <text evidence="10">The sequence shown here is derived from an EMBL/GenBank/DDBJ whole genome shotgun (WGS) entry which is preliminary data.</text>
</comment>
<evidence type="ECO:0000256" key="3">
    <source>
        <dbReference type="ARBA" id="ARBA00022729"/>
    </source>
</evidence>
<name>A0A8H5JUL1_9HYPO</name>
<dbReference type="AlphaFoldDB" id="A0A8H5JUL1"/>
<dbReference type="Pfam" id="PF07731">
    <property type="entry name" value="Cu-oxidase_2"/>
    <property type="match status" value="1"/>
</dbReference>
<dbReference type="Pfam" id="PF07732">
    <property type="entry name" value="Cu-oxidase_3"/>
    <property type="match status" value="1"/>
</dbReference>
<evidence type="ECO:0000259" key="8">
    <source>
        <dbReference type="Pfam" id="PF07731"/>
    </source>
</evidence>
<dbReference type="Gene3D" id="2.60.40.420">
    <property type="entry name" value="Cupredoxins - blue copper proteins"/>
    <property type="match status" value="3"/>
</dbReference>
<evidence type="ECO:0000259" key="9">
    <source>
        <dbReference type="Pfam" id="PF07732"/>
    </source>
</evidence>
<sequence>MWITDACKAVVLSFVAVFHYPSVSDDGPHQDVMTFTHGHSTPEIDYPYFDSPSGPDQDGKVFTCNYTDLKGWKPCTTKDDRSCWLKGPYKQNFTINTDYENFWPIGITREYHLNVTDQSINGDGVDNPFGKVFNGKYPGPWIQACWGDLIKVTVHNHLKYNGTTIHWHGLRQLETFEMDGVNGVTQCPIAPGDSYTYTFRAVQYGTSWYHSHYSLQYADGLAGPITIYGPSSAPFDEGRNPILITDWSHRSAFQSWQRELVPNPTRPMMNGVLINGVGNFAGSFPRERFNMTVDKGKKYVLRVINTSVDTTWIFSIDNHNFTVMSTDFVPIHPYSVSHLVLGIGQRYHIVLDATPTNTTKMPANPDGNYWVRTVGATGCKGFEPGNEPDERQGILRYNASSKLVPTTFRENYSLECRDEAYDRLSPVYEWNVDKVKINCKSRSHSTLHHLSNPVVLDTKSQFDIGLSKFAHRPELMDNFTWWAFGENPLWLNFSNPTILNLKNTTWDPDYAVDLVVPDDKKDKWVYIAITAPPAPMKTKPNRAFAPVAHPLHLHGHDFALLAQGTNFTDLDTGNVTLKFNNPPRRDVALLPAGGYLVVAFKADNPGSWLFHCHIAWHASSGLAIQILEQQKLLNRILDQYPEKMKEVNRVCDNWNKWFKNDTNHWNAHIFQDDSGI</sequence>
<comment type="similarity">
    <text evidence="1">Belongs to the multicopper oxidase family.</text>
</comment>
<dbReference type="SUPFAM" id="SSF49503">
    <property type="entry name" value="Cupredoxins"/>
    <property type="match status" value="3"/>
</dbReference>
<keyword evidence="2" id="KW-0479">Metal-binding</keyword>
<dbReference type="InterPro" id="IPR008972">
    <property type="entry name" value="Cupredoxin"/>
</dbReference>
<dbReference type="FunFam" id="2.60.40.420:FF:000021">
    <property type="entry name" value="Extracellular dihydrogeodin oxidase/laccase"/>
    <property type="match status" value="1"/>
</dbReference>
<organism evidence="10 11">
    <name type="scientific">Fusarium phyllophilum</name>
    <dbReference type="NCBI Taxonomy" id="47803"/>
    <lineage>
        <taxon>Eukaryota</taxon>
        <taxon>Fungi</taxon>
        <taxon>Dikarya</taxon>
        <taxon>Ascomycota</taxon>
        <taxon>Pezizomycotina</taxon>
        <taxon>Sordariomycetes</taxon>
        <taxon>Hypocreomycetidae</taxon>
        <taxon>Hypocreales</taxon>
        <taxon>Nectriaceae</taxon>
        <taxon>Fusarium</taxon>
        <taxon>Fusarium fujikuroi species complex</taxon>
    </lineage>
</organism>
<accession>A0A8H5JUL1</accession>
<evidence type="ECO:0000256" key="4">
    <source>
        <dbReference type="ARBA" id="ARBA00023002"/>
    </source>
</evidence>
<dbReference type="PROSITE" id="PS00080">
    <property type="entry name" value="MULTICOPPER_OXIDASE2"/>
    <property type="match status" value="1"/>
</dbReference>
<keyword evidence="11" id="KW-1185">Reference proteome</keyword>
<reference evidence="10 11" key="1">
    <citation type="submission" date="2020-05" db="EMBL/GenBank/DDBJ databases">
        <title>Identification and distribution of gene clusters putatively required for synthesis of sphingolipid metabolism inhibitors in phylogenetically diverse species of the filamentous fungus Fusarium.</title>
        <authorList>
            <person name="Kim H.-S."/>
            <person name="Busman M."/>
            <person name="Brown D.W."/>
            <person name="Divon H."/>
            <person name="Uhlig S."/>
            <person name="Proctor R.H."/>
        </authorList>
    </citation>
    <scope>NUCLEOTIDE SEQUENCE [LARGE SCALE GENOMIC DNA]</scope>
    <source>
        <strain evidence="10 11">NRRL 13617</strain>
    </source>
</reference>
<dbReference type="PANTHER" id="PTHR11709">
    <property type="entry name" value="MULTI-COPPER OXIDASE"/>
    <property type="match status" value="1"/>
</dbReference>
<dbReference type="InterPro" id="IPR001117">
    <property type="entry name" value="Cu-oxidase_2nd"/>
</dbReference>
<keyword evidence="5" id="KW-0186">Copper</keyword>
<feature type="domain" description="Plastocyanin-like" evidence="8">
    <location>
        <begin position="521"/>
        <end position="629"/>
    </location>
</feature>
<evidence type="ECO:0000256" key="2">
    <source>
        <dbReference type="ARBA" id="ARBA00022723"/>
    </source>
</evidence>
<keyword evidence="3" id="KW-0732">Signal</keyword>
<evidence type="ECO:0000259" key="7">
    <source>
        <dbReference type="Pfam" id="PF00394"/>
    </source>
</evidence>
<gene>
    <name evidence="10" type="ORF">FPHYL_6173</name>
</gene>
<dbReference type="InterPro" id="IPR033138">
    <property type="entry name" value="Cu_oxidase_CS"/>
</dbReference>
<dbReference type="InterPro" id="IPR011706">
    <property type="entry name" value="Cu-oxidase_C"/>
</dbReference>
<protein>
    <submittedName>
        <fullName evidence="10">Laccase 2</fullName>
    </submittedName>
</protein>
<dbReference type="OrthoDB" id="2121828at2759"/>
<keyword evidence="4" id="KW-0560">Oxidoreductase</keyword>
<dbReference type="PANTHER" id="PTHR11709:SF71">
    <property type="entry name" value="OXIDOREDUCTASE TPCJ"/>
    <property type="match status" value="1"/>
</dbReference>
<dbReference type="CDD" id="cd13880">
    <property type="entry name" value="CuRO_2_MaLCC_like"/>
    <property type="match status" value="1"/>
</dbReference>
<dbReference type="InterPro" id="IPR011707">
    <property type="entry name" value="Cu-oxidase-like_N"/>
</dbReference>
<dbReference type="CDD" id="cd13854">
    <property type="entry name" value="CuRO_1_MaLCC_like"/>
    <property type="match status" value="1"/>
</dbReference>
<feature type="domain" description="Plastocyanin-like" evidence="7">
    <location>
        <begin position="240"/>
        <end position="376"/>
    </location>
</feature>
<dbReference type="Proteomes" id="UP000582016">
    <property type="component" value="Unassembled WGS sequence"/>
</dbReference>